<dbReference type="STRING" id="1121925.SAMN02746011_00705"/>
<evidence type="ECO:0000256" key="3">
    <source>
        <dbReference type="ARBA" id="ARBA00009370"/>
    </source>
</evidence>
<proteinExistence type="inferred from homology"/>
<feature type="active site" evidence="6">
    <location>
        <position position="80"/>
    </location>
</feature>
<dbReference type="PROSITE" id="PS00760">
    <property type="entry name" value="SPASE_I_2"/>
    <property type="match status" value="1"/>
</dbReference>
<sequence length="196" mass="22159">MDIKVILREIVSTLFTFAIVFAIVWGVQQVALQPFMVDGHSMDYTLADRERLFMWKLGEVDRFDVVIINAPNNPEKMYVKRVIGLPGDTVEVNNDQLILNGKALDEPYLKAKQDEFNGNFTSDFTLEQITGSTTVPEGKIFVMGDNRQNSLDGRDFGFVDIESVVGEANIIYWPLNKMGLLDTYKLNDTGDAIINR</sequence>
<keyword evidence="7" id="KW-0645">Protease</keyword>
<evidence type="ECO:0000256" key="7">
    <source>
        <dbReference type="RuleBase" id="RU362042"/>
    </source>
</evidence>
<dbReference type="GO" id="GO:0004252">
    <property type="term" value="F:serine-type endopeptidase activity"/>
    <property type="evidence" value="ECO:0007669"/>
    <property type="project" value="InterPro"/>
</dbReference>
<organism evidence="9 10">
    <name type="scientific">Globicatella sulfidifaciens DSM 15739</name>
    <dbReference type="NCBI Taxonomy" id="1121925"/>
    <lineage>
        <taxon>Bacteria</taxon>
        <taxon>Bacillati</taxon>
        <taxon>Bacillota</taxon>
        <taxon>Bacilli</taxon>
        <taxon>Lactobacillales</taxon>
        <taxon>Aerococcaceae</taxon>
        <taxon>Globicatella</taxon>
    </lineage>
</organism>
<dbReference type="CDD" id="cd06530">
    <property type="entry name" value="S26_SPase_I"/>
    <property type="match status" value="1"/>
</dbReference>
<dbReference type="PRINTS" id="PR00727">
    <property type="entry name" value="LEADERPTASE"/>
</dbReference>
<dbReference type="GO" id="GO:0005886">
    <property type="term" value="C:plasma membrane"/>
    <property type="evidence" value="ECO:0007669"/>
    <property type="project" value="UniProtKB-SubCell"/>
</dbReference>
<dbReference type="SUPFAM" id="SSF51306">
    <property type="entry name" value="LexA/Signal peptidase"/>
    <property type="match status" value="1"/>
</dbReference>
<dbReference type="EMBL" id="FUWO01000004">
    <property type="protein sequence ID" value="SJZ40622.1"/>
    <property type="molecule type" value="Genomic_DNA"/>
</dbReference>
<dbReference type="InterPro" id="IPR019758">
    <property type="entry name" value="Pept_S26A_signal_pept_1_CS"/>
</dbReference>
<protein>
    <recommendedName>
        <fullName evidence="4 7">Signal peptidase I</fullName>
        <ecNumber evidence="4 7">3.4.21.89</ecNumber>
    </recommendedName>
</protein>
<feature type="active site" evidence="6">
    <location>
        <position position="41"/>
    </location>
</feature>
<dbReference type="Gene3D" id="2.10.109.10">
    <property type="entry name" value="Umud Fragment, subunit A"/>
    <property type="match status" value="1"/>
</dbReference>
<comment type="similarity">
    <text evidence="3 7">Belongs to the peptidase S26 family.</text>
</comment>
<dbReference type="GO" id="GO:0009003">
    <property type="term" value="F:signal peptidase activity"/>
    <property type="evidence" value="ECO:0007669"/>
    <property type="project" value="UniProtKB-EC"/>
</dbReference>
<reference evidence="10" key="1">
    <citation type="submission" date="2017-02" db="EMBL/GenBank/DDBJ databases">
        <authorList>
            <person name="Varghese N."/>
            <person name="Submissions S."/>
        </authorList>
    </citation>
    <scope>NUCLEOTIDE SEQUENCE [LARGE SCALE GENOMIC DNA]</scope>
    <source>
        <strain evidence="10">DSM 15739</strain>
    </source>
</reference>
<dbReference type="EC" id="3.4.21.89" evidence="4 7"/>
<dbReference type="RefSeq" id="WP_078755499.1">
    <property type="nucleotide sequence ID" value="NZ_FUWO01000004.1"/>
</dbReference>
<comment type="catalytic activity">
    <reaction evidence="1 7">
        <text>Cleavage of hydrophobic, N-terminal signal or leader sequences from secreted and periplasmic proteins.</text>
        <dbReference type="EC" id="3.4.21.89"/>
    </reaction>
</comment>
<dbReference type="InterPro" id="IPR019533">
    <property type="entry name" value="Peptidase_S26"/>
</dbReference>
<evidence type="ECO:0000256" key="4">
    <source>
        <dbReference type="ARBA" id="ARBA00013208"/>
    </source>
</evidence>
<gene>
    <name evidence="9" type="ORF">SAMN02746011_00705</name>
</gene>
<keyword evidence="5 7" id="KW-0378">Hydrolase</keyword>
<dbReference type="InterPro" id="IPR000223">
    <property type="entry name" value="Pept_S26A_signal_pept_1"/>
</dbReference>
<feature type="domain" description="Peptidase S26" evidence="8">
    <location>
        <begin position="13"/>
        <end position="173"/>
    </location>
</feature>
<evidence type="ECO:0000256" key="5">
    <source>
        <dbReference type="ARBA" id="ARBA00022801"/>
    </source>
</evidence>
<name>A0A1T4KDX0_9LACT</name>
<evidence type="ECO:0000313" key="10">
    <source>
        <dbReference type="Proteomes" id="UP000189941"/>
    </source>
</evidence>
<dbReference type="NCBIfam" id="TIGR02227">
    <property type="entry name" value="sigpep_I_bact"/>
    <property type="match status" value="1"/>
</dbReference>
<dbReference type="OrthoDB" id="9802919at2"/>
<dbReference type="Pfam" id="PF10502">
    <property type="entry name" value="Peptidase_S26"/>
    <property type="match status" value="1"/>
</dbReference>
<dbReference type="InterPro" id="IPR036286">
    <property type="entry name" value="LexA/Signal_pep-like_sf"/>
</dbReference>
<evidence type="ECO:0000256" key="6">
    <source>
        <dbReference type="PIRSR" id="PIRSR600223-1"/>
    </source>
</evidence>
<dbReference type="InterPro" id="IPR019757">
    <property type="entry name" value="Pept_S26A_signal_pept_1_Lys-AS"/>
</dbReference>
<comment type="subcellular location">
    <subcellularLocation>
        <location evidence="2">Cell membrane</location>
        <topology evidence="2">Single-pass type II membrane protein</topology>
    </subcellularLocation>
    <subcellularLocation>
        <location evidence="7">Membrane</location>
        <topology evidence="7">Single-pass type II membrane protein</topology>
    </subcellularLocation>
</comment>
<dbReference type="PROSITE" id="PS00761">
    <property type="entry name" value="SPASE_I_3"/>
    <property type="match status" value="1"/>
</dbReference>
<dbReference type="GO" id="GO:0006465">
    <property type="term" value="P:signal peptide processing"/>
    <property type="evidence" value="ECO:0007669"/>
    <property type="project" value="InterPro"/>
</dbReference>
<evidence type="ECO:0000313" key="9">
    <source>
        <dbReference type="EMBL" id="SJZ40622.1"/>
    </source>
</evidence>
<evidence type="ECO:0000256" key="2">
    <source>
        <dbReference type="ARBA" id="ARBA00004401"/>
    </source>
</evidence>
<evidence type="ECO:0000259" key="8">
    <source>
        <dbReference type="Pfam" id="PF10502"/>
    </source>
</evidence>
<keyword evidence="10" id="KW-1185">Reference proteome</keyword>
<dbReference type="PANTHER" id="PTHR43390">
    <property type="entry name" value="SIGNAL PEPTIDASE I"/>
    <property type="match status" value="1"/>
</dbReference>
<dbReference type="PANTHER" id="PTHR43390:SF1">
    <property type="entry name" value="CHLOROPLAST PROCESSING PEPTIDASE"/>
    <property type="match status" value="1"/>
</dbReference>
<accession>A0A1T4KDX0</accession>
<dbReference type="AlphaFoldDB" id="A0A1T4KDX0"/>
<dbReference type="Proteomes" id="UP000189941">
    <property type="component" value="Unassembled WGS sequence"/>
</dbReference>
<evidence type="ECO:0000256" key="1">
    <source>
        <dbReference type="ARBA" id="ARBA00000677"/>
    </source>
</evidence>